<dbReference type="SUPFAM" id="SSF54695">
    <property type="entry name" value="POZ domain"/>
    <property type="match status" value="1"/>
</dbReference>
<dbReference type="CDD" id="cd00121">
    <property type="entry name" value="MATH"/>
    <property type="match status" value="1"/>
</dbReference>
<dbReference type="GO" id="GO:0016567">
    <property type="term" value="P:protein ubiquitination"/>
    <property type="evidence" value="ECO:0007669"/>
    <property type="project" value="InterPro"/>
</dbReference>
<proteinExistence type="inferred from homology"/>
<organism evidence="5 6">
    <name type="scientific">Sorghum bicolor</name>
    <name type="common">Sorghum</name>
    <name type="synonym">Sorghum vulgare</name>
    <dbReference type="NCBI Taxonomy" id="4558"/>
    <lineage>
        <taxon>Eukaryota</taxon>
        <taxon>Viridiplantae</taxon>
        <taxon>Streptophyta</taxon>
        <taxon>Embryophyta</taxon>
        <taxon>Tracheophyta</taxon>
        <taxon>Spermatophyta</taxon>
        <taxon>Magnoliopsida</taxon>
        <taxon>Liliopsida</taxon>
        <taxon>Poales</taxon>
        <taxon>Poaceae</taxon>
        <taxon>PACMAD clade</taxon>
        <taxon>Panicoideae</taxon>
        <taxon>Andropogonodae</taxon>
        <taxon>Andropogoneae</taxon>
        <taxon>Sorghinae</taxon>
        <taxon>Sorghum</taxon>
    </lineage>
</organism>
<reference evidence="5" key="2">
    <citation type="submission" date="2020-10" db="EMBL/GenBank/DDBJ databases">
        <authorList>
            <person name="Cooper E.A."/>
            <person name="Brenton Z.W."/>
            <person name="Flinn B.S."/>
            <person name="Jenkins J."/>
            <person name="Shu S."/>
            <person name="Flowers D."/>
            <person name="Luo F."/>
            <person name="Wang Y."/>
            <person name="Xia P."/>
            <person name="Barry K."/>
            <person name="Daum C."/>
            <person name="Lipzen A."/>
            <person name="Yoshinaga Y."/>
            <person name="Schmutz J."/>
            <person name="Saski C."/>
            <person name="Vermerris W."/>
            <person name="Kresovich S."/>
        </authorList>
    </citation>
    <scope>NUCLEOTIDE SEQUENCE</scope>
</reference>
<protein>
    <recommendedName>
        <fullName evidence="7">BTB domain-containing protein</fullName>
    </recommendedName>
</protein>
<dbReference type="Gene3D" id="3.30.710.10">
    <property type="entry name" value="Potassium Channel Kv1.1, Chain A"/>
    <property type="match status" value="1"/>
</dbReference>
<evidence type="ECO:0000313" key="5">
    <source>
        <dbReference type="EMBL" id="KAG0549447.1"/>
    </source>
</evidence>
<dbReference type="PROSITE" id="PS50097">
    <property type="entry name" value="BTB"/>
    <property type="match status" value="1"/>
</dbReference>
<evidence type="ECO:0000259" key="3">
    <source>
        <dbReference type="PROSITE" id="PS50097"/>
    </source>
</evidence>
<evidence type="ECO:0000256" key="2">
    <source>
        <dbReference type="ARBA" id="ARBA00010846"/>
    </source>
</evidence>
<dbReference type="Gramene" id="EER94203">
    <property type="protein sequence ID" value="EER94203"/>
    <property type="gene ID" value="SORBI_3001G241700"/>
</dbReference>
<name>A0A921UYU5_SORBI</name>
<feature type="domain" description="BTB" evidence="3">
    <location>
        <begin position="195"/>
        <end position="263"/>
    </location>
</feature>
<evidence type="ECO:0000313" key="6">
    <source>
        <dbReference type="Proteomes" id="UP000807115"/>
    </source>
</evidence>
<dbReference type="InterPro" id="IPR000210">
    <property type="entry name" value="BTB/POZ_dom"/>
</dbReference>
<feature type="domain" description="MATH" evidence="4">
    <location>
        <begin position="26"/>
        <end position="156"/>
    </location>
</feature>
<dbReference type="InterPro" id="IPR008974">
    <property type="entry name" value="TRAF-like"/>
</dbReference>
<comment type="caution">
    <text evidence="5">The sequence shown here is derived from an EMBL/GenBank/DDBJ whole genome shotgun (WGS) entry which is preliminary data.</text>
</comment>
<gene>
    <name evidence="5" type="ORF">BDA96_01G256500</name>
</gene>
<dbReference type="Proteomes" id="UP000807115">
    <property type="component" value="Chromosome 1"/>
</dbReference>
<evidence type="ECO:0000256" key="1">
    <source>
        <dbReference type="ARBA" id="ARBA00004906"/>
    </source>
</evidence>
<dbReference type="Pfam" id="PF24570">
    <property type="entry name" value="BACK_BPM_SPOP"/>
    <property type="match status" value="1"/>
</dbReference>
<dbReference type="OrthoDB" id="6359816at2759"/>
<dbReference type="PROSITE" id="PS50144">
    <property type="entry name" value="MATH"/>
    <property type="match status" value="1"/>
</dbReference>
<dbReference type="OMA" id="MAHRCVF"/>
<dbReference type="InterPro" id="IPR011333">
    <property type="entry name" value="SKP1/BTB/POZ_sf"/>
</dbReference>
<dbReference type="EMBL" id="CM027680">
    <property type="protein sequence ID" value="KAG0549447.1"/>
    <property type="molecule type" value="Genomic_DNA"/>
</dbReference>
<dbReference type="Pfam" id="PF00651">
    <property type="entry name" value="BTB"/>
    <property type="match status" value="1"/>
</dbReference>
<dbReference type="KEGG" id="sbi:8059430"/>
<comment type="pathway">
    <text evidence="1">Protein modification; protein ubiquitination.</text>
</comment>
<sequence length="368" mass="41114">MSFCGVSFVGDSCLPPSTSSTPLLVGGFHLLVVNGYSRTKQDTPNGKCIRSNYFKLGGHRWIIEYYPNGYEQENTDYISFYLVLDEHNIVEPVAAQYVFSFIGQVQSPESSLLVGERGAHFFSSTDAYSLACVMKRQSFEKSKHLRNDSFTIRCDLSMTKNVNIGEAGAAVWFVNVPPPDIQHHLGNLLLSQEGTDVTFQVGDDKFMAHRCVFAARSAVFKAELFGAMKEGATDTVVHIDDMDAKVFRQLLGFMYTDFVPDFEEDEEEEYMWQDLLVAADRYDVPRLRLICERMLCPYINTDTVATMLELADKHHCNGLKDACLDFLNSPANLQEVTAAGGLNDLTISCPAVLIELIAKLTSSLKLDK</sequence>
<dbReference type="SMART" id="SM00225">
    <property type="entry name" value="BTB"/>
    <property type="match status" value="1"/>
</dbReference>
<accession>A0A921UYU5</accession>
<reference evidence="5" key="1">
    <citation type="journal article" date="2019" name="BMC Genomics">
        <title>A new reference genome for Sorghum bicolor reveals high levels of sequence similarity between sweet and grain genotypes: implications for the genetics of sugar metabolism.</title>
        <authorList>
            <person name="Cooper E.A."/>
            <person name="Brenton Z.W."/>
            <person name="Flinn B.S."/>
            <person name="Jenkins J."/>
            <person name="Shu S."/>
            <person name="Flowers D."/>
            <person name="Luo F."/>
            <person name="Wang Y."/>
            <person name="Xia P."/>
            <person name="Barry K."/>
            <person name="Daum C."/>
            <person name="Lipzen A."/>
            <person name="Yoshinaga Y."/>
            <person name="Schmutz J."/>
            <person name="Saski C."/>
            <person name="Vermerris W."/>
            <person name="Kresovich S."/>
        </authorList>
    </citation>
    <scope>NUCLEOTIDE SEQUENCE</scope>
</reference>
<dbReference type="InterPro" id="IPR045005">
    <property type="entry name" value="BPM1-6"/>
</dbReference>
<dbReference type="Gene3D" id="1.25.40.420">
    <property type="match status" value="1"/>
</dbReference>
<dbReference type="InterPro" id="IPR002083">
    <property type="entry name" value="MATH/TRAF_dom"/>
</dbReference>
<dbReference type="SUPFAM" id="SSF49599">
    <property type="entry name" value="TRAF domain-like"/>
    <property type="match status" value="1"/>
</dbReference>
<dbReference type="AlphaFoldDB" id="A0A921UYU5"/>
<dbReference type="Pfam" id="PF22486">
    <property type="entry name" value="MATH_2"/>
    <property type="match status" value="1"/>
</dbReference>
<dbReference type="PANTHER" id="PTHR26379">
    <property type="entry name" value="BTB/POZ AND MATH DOMAIN-CONTAINING PROTEIN 1"/>
    <property type="match status" value="1"/>
</dbReference>
<comment type="similarity">
    <text evidence="2">Belongs to the Tdpoz family.</text>
</comment>
<dbReference type="InterPro" id="IPR056423">
    <property type="entry name" value="BACK_BPM_SPOP"/>
</dbReference>
<dbReference type="PANTHER" id="PTHR26379:SF295">
    <property type="entry name" value="OS10G0429651 PROTEIN"/>
    <property type="match status" value="1"/>
</dbReference>
<evidence type="ECO:0008006" key="7">
    <source>
        <dbReference type="Google" id="ProtNLM"/>
    </source>
</evidence>
<dbReference type="Gene3D" id="2.60.210.10">
    <property type="entry name" value="Apoptosis, Tumor Necrosis Factor Receptor Associated Protein 2, Chain A"/>
    <property type="match status" value="1"/>
</dbReference>
<evidence type="ECO:0000259" key="4">
    <source>
        <dbReference type="PROSITE" id="PS50144"/>
    </source>
</evidence>